<name>A0A2G5HT50_CERBT</name>
<dbReference type="AlphaFoldDB" id="A0A2G5HT50"/>
<reference evidence="2 4" key="1">
    <citation type="submission" date="2015-10" db="EMBL/GenBank/DDBJ databases">
        <title>The cercosporin biosynthetic gene cluster was horizontally transferred to several fungal lineages and shown to be expanded in Cercospora beticola based on microsynteny with recipient genomes.</title>
        <authorList>
            <person name="De Jonge R."/>
            <person name="Ebert M.K."/>
            <person name="Suttle J.C."/>
            <person name="Jurick Ii W.M."/>
            <person name="Secor G.A."/>
            <person name="Thomma B.P."/>
            <person name="Van De Peer Y."/>
            <person name="Bolton M.D."/>
        </authorList>
    </citation>
    <scope>NUCLEOTIDE SEQUENCE [LARGE SCALE GENOMIC DNA]</scope>
    <source>
        <strain evidence="2 4">09-40</strain>
    </source>
</reference>
<dbReference type="EMBL" id="CP134191">
    <property type="protein sequence ID" value="WPB07137.1"/>
    <property type="molecule type" value="Genomic_DNA"/>
</dbReference>
<evidence type="ECO:0000313" key="2">
    <source>
        <dbReference type="EMBL" id="PIA95705.1"/>
    </source>
</evidence>
<protein>
    <recommendedName>
        <fullName evidence="6">F-box domain-containing protein</fullName>
    </recommendedName>
</protein>
<dbReference type="OrthoDB" id="3650883at2759"/>
<organism evidence="2 4">
    <name type="scientific">Cercospora beticola</name>
    <name type="common">Sugarbeet leaf spot fungus</name>
    <dbReference type="NCBI Taxonomy" id="122368"/>
    <lineage>
        <taxon>Eukaryota</taxon>
        <taxon>Fungi</taxon>
        <taxon>Dikarya</taxon>
        <taxon>Ascomycota</taxon>
        <taxon>Pezizomycotina</taxon>
        <taxon>Dothideomycetes</taxon>
        <taxon>Dothideomycetidae</taxon>
        <taxon>Mycosphaerellales</taxon>
        <taxon>Mycosphaerellaceae</taxon>
        <taxon>Cercospora</taxon>
    </lineage>
</organism>
<evidence type="ECO:0008006" key="6">
    <source>
        <dbReference type="Google" id="ProtNLM"/>
    </source>
</evidence>
<dbReference type="EMBL" id="LKMD01000103">
    <property type="protein sequence ID" value="PIA95705.1"/>
    <property type="molecule type" value="Genomic_DNA"/>
</dbReference>
<reference evidence="3 5" key="2">
    <citation type="submission" date="2023-09" db="EMBL/GenBank/DDBJ databases">
        <title>Complete-Gapless Cercospora beticola genome.</title>
        <authorList>
            <person name="Wyatt N.A."/>
            <person name="Spanner R.E."/>
            <person name="Bolton M.D."/>
        </authorList>
    </citation>
    <scope>NUCLEOTIDE SEQUENCE [LARGE SCALE GENOMIC DNA]</scope>
    <source>
        <strain evidence="3">Cb09-40</strain>
    </source>
</reference>
<dbReference type="Proteomes" id="UP001302367">
    <property type="component" value="Chromosome 8"/>
</dbReference>
<evidence type="ECO:0000256" key="1">
    <source>
        <dbReference type="SAM" id="MobiDB-lite"/>
    </source>
</evidence>
<gene>
    <name evidence="2" type="ORF">CB0940_10420</name>
    <name evidence="3" type="ORF">RHO25_011797</name>
</gene>
<evidence type="ECO:0000313" key="3">
    <source>
        <dbReference type="EMBL" id="WPB07137.1"/>
    </source>
</evidence>
<sequence>MVLCSQAIPCKSCKCCATGSAIAPVVLAPVLTTSPPDRVQWFKRTKAEYTSGYHTEAYLKAGARSSMDDDAATATFQELRRLERRFRAPERVFPTRCEELRTVPAAKTFPFLDLPPEVRLCVYEYALREPFVQRLRNFVTPALARASNQLRQESLPVWFAINTFVAEVKSTFLGISFCSSHGTRAEYISEKDTRYRRLGNLDLSSVVTGLLATRSPRMIRLKNVDFCMMSAVEKRDRTGSDRFAMLSVRDGRPVRITTHVGGGKSSEYSKHVEHVFESGRSFLEQLVSDPEYQGLYMLQLKDVAAAFRVKPPLLGSPAEELQPAAAPLPTSQDAKPTNRALGTSGENDADRKPLLPVKPVKKGNSGKPIPLSDDFELPHAETYFS</sequence>
<evidence type="ECO:0000313" key="5">
    <source>
        <dbReference type="Proteomes" id="UP001302367"/>
    </source>
</evidence>
<dbReference type="Proteomes" id="UP000230605">
    <property type="component" value="Chromosome 8"/>
</dbReference>
<feature type="region of interest" description="Disordered" evidence="1">
    <location>
        <begin position="326"/>
        <end position="385"/>
    </location>
</feature>
<accession>A0A2G5HT50</accession>
<evidence type="ECO:0000313" key="4">
    <source>
        <dbReference type="Proteomes" id="UP000230605"/>
    </source>
</evidence>
<feature type="compositionally biased region" description="Polar residues" evidence="1">
    <location>
        <begin position="330"/>
        <end position="346"/>
    </location>
</feature>
<keyword evidence="5" id="KW-1185">Reference proteome</keyword>
<proteinExistence type="predicted"/>